<dbReference type="Proteomes" id="UP000756346">
    <property type="component" value="Unassembled WGS sequence"/>
</dbReference>
<dbReference type="EMBL" id="JAGTJQ010000009">
    <property type="protein sequence ID" value="KAH7024463.1"/>
    <property type="molecule type" value="Genomic_DNA"/>
</dbReference>
<comment type="caution">
    <text evidence="2">The sequence shown here is derived from an EMBL/GenBank/DDBJ whole genome shotgun (WGS) entry which is preliminary data.</text>
</comment>
<reference evidence="2" key="1">
    <citation type="journal article" date="2021" name="Nat. Commun.">
        <title>Genetic determinants of endophytism in the Arabidopsis root mycobiome.</title>
        <authorList>
            <person name="Mesny F."/>
            <person name="Miyauchi S."/>
            <person name="Thiergart T."/>
            <person name="Pickel B."/>
            <person name="Atanasova L."/>
            <person name="Karlsson M."/>
            <person name="Huettel B."/>
            <person name="Barry K.W."/>
            <person name="Haridas S."/>
            <person name="Chen C."/>
            <person name="Bauer D."/>
            <person name="Andreopoulos W."/>
            <person name="Pangilinan J."/>
            <person name="LaButti K."/>
            <person name="Riley R."/>
            <person name="Lipzen A."/>
            <person name="Clum A."/>
            <person name="Drula E."/>
            <person name="Henrissat B."/>
            <person name="Kohler A."/>
            <person name="Grigoriev I.V."/>
            <person name="Martin F.M."/>
            <person name="Hacquard S."/>
        </authorList>
    </citation>
    <scope>NUCLEOTIDE SEQUENCE</scope>
    <source>
        <strain evidence="2">MPI-CAGE-CH-0230</strain>
    </source>
</reference>
<dbReference type="RefSeq" id="XP_046008011.1">
    <property type="nucleotide sequence ID" value="XM_046162050.1"/>
</dbReference>
<proteinExistence type="predicted"/>
<dbReference type="AlphaFoldDB" id="A0A9P8XZE1"/>
<dbReference type="GeneID" id="70191596"/>
<organism evidence="2 3">
    <name type="scientific">Microdochium trichocladiopsis</name>
    <dbReference type="NCBI Taxonomy" id="1682393"/>
    <lineage>
        <taxon>Eukaryota</taxon>
        <taxon>Fungi</taxon>
        <taxon>Dikarya</taxon>
        <taxon>Ascomycota</taxon>
        <taxon>Pezizomycotina</taxon>
        <taxon>Sordariomycetes</taxon>
        <taxon>Xylariomycetidae</taxon>
        <taxon>Xylariales</taxon>
        <taxon>Microdochiaceae</taxon>
        <taxon>Microdochium</taxon>
    </lineage>
</organism>
<evidence type="ECO:0000313" key="3">
    <source>
        <dbReference type="Proteomes" id="UP000756346"/>
    </source>
</evidence>
<feature type="non-terminal residue" evidence="2">
    <location>
        <position position="1"/>
    </location>
</feature>
<evidence type="ECO:0000256" key="1">
    <source>
        <dbReference type="SAM" id="MobiDB-lite"/>
    </source>
</evidence>
<accession>A0A9P8XZE1</accession>
<keyword evidence="3" id="KW-1185">Reference proteome</keyword>
<sequence>CTLPLPVPLPPQQHDRCSPAFSCRQSLLPLLISSFIRKPSIHSPLGSQRASWPTTTAMAEQSLQQKDGHHGDGDVAMQDNLDTLPVTHQTPASHIHVMSCHLATPVEQQSREVPAAGADVPALDPDYCPSEFREKQWLRTIKAKLGNRHSEIKWHIMRQQRDRGPSTTTNNQNDRQINTKTISKKPELKSPLRNWTKRVETWTGSKHSHSLWAFFVVPPPGAGGTARFLATYPKAWATASQAELVADDLMAKITPKIAECLHQQLPHNIRFRVQSTDPSHHHAFQDRNGVRKHASGLAQDLAPPEPGRTIIERGIVLARVLTHRLTQVHRCLAPGTMQAMWQVYLDGLSSAPADGGAHPEPPELPIYGGKPRLLYGERHEGALRLKPSRVMAEAVGDFRLTINSAHLERLYPIIAGVHTTFLNCGDLKTAVLRAAGCTWVTNMDAFDGIGVYNQCGKPCEGLTDPTYCMSHYMTCRLCGRIKPCATMGTAPDHTWACRSCIHGQKTGRIPPYDLVRDFMRGLMMN</sequence>
<dbReference type="OrthoDB" id="10549093at2759"/>
<protein>
    <submittedName>
        <fullName evidence="2">Uncharacterized protein</fullName>
    </submittedName>
</protein>
<feature type="compositionally biased region" description="Polar residues" evidence="1">
    <location>
        <begin position="45"/>
        <end position="65"/>
    </location>
</feature>
<feature type="region of interest" description="Disordered" evidence="1">
    <location>
        <begin position="43"/>
        <end position="70"/>
    </location>
</feature>
<name>A0A9P8XZE1_9PEZI</name>
<gene>
    <name evidence="2" type="ORF">B0I36DRAFT_415796</name>
</gene>
<evidence type="ECO:0000313" key="2">
    <source>
        <dbReference type="EMBL" id="KAH7024463.1"/>
    </source>
</evidence>